<evidence type="ECO:0000256" key="1">
    <source>
        <dbReference type="SAM" id="Phobius"/>
    </source>
</evidence>
<reference evidence="3" key="1">
    <citation type="journal article" date="2019" name="Int. J. Syst. Evol. Microbiol.">
        <title>The Global Catalogue of Microorganisms (GCM) 10K type strain sequencing project: providing services to taxonomists for standard genome sequencing and annotation.</title>
        <authorList>
            <consortium name="The Broad Institute Genomics Platform"/>
            <consortium name="The Broad Institute Genome Sequencing Center for Infectious Disease"/>
            <person name="Wu L."/>
            <person name="Ma J."/>
        </authorList>
    </citation>
    <scope>NUCLEOTIDE SEQUENCE [LARGE SCALE GENOMIC DNA]</scope>
    <source>
        <strain evidence="3">CGMCC 4.1621</strain>
    </source>
</reference>
<evidence type="ECO:0000313" key="2">
    <source>
        <dbReference type="EMBL" id="MFC7061973.1"/>
    </source>
</evidence>
<feature type="transmembrane region" description="Helical" evidence="1">
    <location>
        <begin position="37"/>
        <end position="55"/>
    </location>
</feature>
<protein>
    <submittedName>
        <fullName evidence="2">Uncharacterized protein</fullName>
    </submittedName>
</protein>
<comment type="caution">
    <text evidence="2">The sequence shown here is derived from an EMBL/GenBank/DDBJ whole genome shotgun (WGS) entry which is preliminary data.</text>
</comment>
<dbReference type="RefSeq" id="WP_204709745.1">
    <property type="nucleotide sequence ID" value="NZ_JBHSZV010000020.1"/>
</dbReference>
<organism evidence="2 3">
    <name type="scientific">Halobacillus seohaensis</name>
    <dbReference type="NCBI Taxonomy" id="447421"/>
    <lineage>
        <taxon>Bacteria</taxon>
        <taxon>Bacillati</taxon>
        <taxon>Bacillota</taxon>
        <taxon>Bacilli</taxon>
        <taxon>Bacillales</taxon>
        <taxon>Bacillaceae</taxon>
        <taxon>Halobacillus</taxon>
    </lineage>
</organism>
<accession>A0ABW2EKM2</accession>
<feature type="transmembrane region" description="Helical" evidence="1">
    <location>
        <begin position="7"/>
        <end position="31"/>
    </location>
</feature>
<keyword evidence="1" id="KW-1133">Transmembrane helix</keyword>
<keyword evidence="1" id="KW-0472">Membrane</keyword>
<proteinExistence type="predicted"/>
<evidence type="ECO:0000313" key="3">
    <source>
        <dbReference type="Proteomes" id="UP001596410"/>
    </source>
</evidence>
<gene>
    <name evidence="2" type="ORF">ACFQIC_08885</name>
</gene>
<dbReference type="EMBL" id="JBHSZV010000020">
    <property type="protein sequence ID" value="MFC7061973.1"/>
    <property type="molecule type" value="Genomic_DNA"/>
</dbReference>
<feature type="transmembrane region" description="Helical" evidence="1">
    <location>
        <begin position="67"/>
        <end position="90"/>
    </location>
</feature>
<dbReference type="Proteomes" id="UP001596410">
    <property type="component" value="Unassembled WGS sequence"/>
</dbReference>
<keyword evidence="3" id="KW-1185">Reference proteome</keyword>
<name>A0ABW2EKM2_9BACI</name>
<sequence>MIIRSYIFPLIIFVMNTILLSTLMLEIIGVISANRGGLGFFVPLLSLLSFQFIRFEQRKRKKVSRGLSVLQAINAFTFVFPFVVLAIFLLSSL</sequence>
<keyword evidence="1" id="KW-0812">Transmembrane</keyword>